<evidence type="ECO:0000256" key="1">
    <source>
        <dbReference type="RuleBase" id="RU003682"/>
    </source>
</evidence>
<dbReference type="OrthoDB" id="288590at2759"/>
<evidence type="ECO:0000259" key="2">
    <source>
        <dbReference type="PROSITE" id="PS51471"/>
    </source>
</evidence>
<keyword evidence="4" id="KW-1185">Reference proteome</keyword>
<comment type="similarity">
    <text evidence="1">Belongs to the iron/ascorbate-dependent oxidoreductase family.</text>
</comment>
<sequence>MPPSTSHHTLPPFPPELATAPLVSLSLAKLEGSESAESTRLFQACKDLGFFYLDMLGSSLGETIVQQAEDLNKLQKEFFSLDYAVKDQYGRDKIDPFFAYRFASAGVMRDGKELRNESYNIRKDDLLGNCEPLPRHSMIAEAEPLLRSYATHCRAVIDLLLSHLEAHLGLPSASLLNLHRIDHRSGDHVRFTQNPPQNFDESRAERGEHTDFGSITILFNWLGGLQIRTQPEGGVGEWVYVKPVPGSCIVNLGDAMVKFTGGILKSNIHRVVPPPGQQSGLTRNSLVFFSRPEDEVVLKRLKGGLIDAQPVEEESEEQVTSKDWVLRRAMGDLHGIFTHNGGLERKPHGEYVDSRVTPAVVV</sequence>
<dbReference type="GO" id="GO:0046872">
    <property type="term" value="F:metal ion binding"/>
    <property type="evidence" value="ECO:0007669"/>
    <property type="project" value="UniProtKB-KW"/>
</dbReference>
<feature type="domain" description="Fe2OG dioxygenase" evidence="2">
    <location>
        <begin position="185"/>
        <end position="292"/>
    </location>
</feature>
<protein>
    <recommendedName>
        <fullName evidence="2">Fe2OG dioxygenase domain-containing protein</fullName>
    </recommendedName>
</protein>
<dbReference type="Proteomes" id="UP000279259">
    <property type="component" value="Unassembled WGS sequence"/>
</dbReference>
<dbReference type="Pfam" id="PF14226">
    <property type="entry name" value="DIOX_N"/>
    <property type="match status" value="1"/>
</dbReference>
<keyword evidence="1" id="KW-0560">Oxidoreductase</keyword>
<organism evidence="3 4">
    <name type="scientific">Saitozyma podzolica</name>
    <dbReference type="NCBI Taxonomy" id="1890683"/>
    <lineage>
        <taxon>Eukaryota</taxon>
        <taxon>Fungi</taxon>
        <taxon>Dikarya</taxon>
        <taxon>Basidiomycota</taxon>
        <taxon>Agaricomycotina</taxon>
        <taxon>Tremellomycetes</taxon>
        <taxon>Tremellales</taxon>
        <taxon>Trimorphomycetaceae</taxon>
        <taxon>Saitozyma</taxon>
    </lineage>
</organism>
<reference evidence="3 4" key="1">
    <citation type="submission" date="2018-11" db="EMBL/GenBank/DDBJ databases">
        <title>Genome sequence of Saitozyma podzolica DSM 27192.</title>
        <authorList>
            <person name="Aliyu H."/>
            <person name="Gorte O."/>
            <person name="Ochsenreither K."/>
        </authorList>
    </citation>
    <scope>NUCLEOTIDE SEQUENCE [LARGE SCALE GENOMIC DNA]</scope>
    <source>
        <strain evidence="3 4">DSM 27192</strain>
    </source>
</reference>
<dbReference type="Gene3D" id="2.60.120.330">
    <property type="entry name" value="B-lactam Antibiotic, Isopenicillin N Synthase, Chain"/>
    <property type="match status" value="1"/>
</dbReference>
<dbReference type="InterPro" id="IPR027443">
    <property type="entry name" value="IPNS-like_sf"/>
</dbReference>
<accession>A0A427YGG0</accession>
<dbReference type="STRING" id="1890683.A0A427YGG0"/>
<dbReference type="InterPro" id="IPR005123">
    <property type="entry name" value="Oxoglu/Fe-dep_dioxygenase_dom"/>
</dbReference>
<dbReference type="AlphaFoldDB" id="A0A427YGG0"/>
<dbReference type="Pfam" id="PF03171">
    <property type="entry name" value="2OG-FeII_Oxy"/>
    <property type="match status" value="1"/>
</dbReference>
<evidence type="ECO:0000313" key="4">
    <source>
        <dbReference type="Proteomes" id="UP000279259"/>
    </source>
</evidence>
<dbReference type="GO" id="GO:0016491">
    <property type="term" value="F:oxidoreductase activity"/>
    <property type="evidence" value="ECO:0007669"/>
    <property type="project" value="UniProtKB-KW"/>
</dbReference>
<keyword evidence="1" id="KW-0479">Metal-binding</keyword>
<name>A0A427YGG0_9TREE</name>
<dbReference type="PANTHER" id="PTHR47990">
    <property type="entry name" value="2-OXOGLUTARATE (2OG) AND FE(II)-DEPENDENT OXYGENASE SUPERFAMILY PROTEIN-RELATED"/>
    <property type="match status" value="1"/>
</dbReference>
<gene>
    <name evidence="3" type="ORF">EHS25_001367</name>
</gene>
<dbReference type="EMBL" id="RSCD01000011">
    <property type="protein sequence ID" value="RSH90034.1"/>
    <property type="molecule type" value="Genomic_DNA"/>
</dbReference>
<proteinExistence type="inferred from homology"/>
<dbReference type="PROSITE" id="PS51471">
    <property type="entry name" value="FE2OG_OXY"/>
    <property type="match status" value="1"/>
</dbReference>
<comment type="caution">
    <text evidence="3">The sequence shown here is derived from an EMBL/GenBank/DDBJ whole genome shotgun (WGS) entry which is preliminary data.</text>
</comment>
<evidence type="ECO:0000313" key="3">
    <source>
        <dbReference type="EMBL" id="RSH90034.1"/>
    </source>
</evidence>
<dbReference type="InterPro" id="IPR026992">
    <property type="entry name" value="DIOX_N"/>
</dbReference>
<dbReference type="InterPro" id="IPR050231">
    <property type="entry name" value="Iron_ascorbate_oxido_reductase"/>
</dbReference>
<dbReference type="SUPFAM" id="SSF51197">
    <property type="entry name" value="Clavaminate synthase-like"/>
    <property type="match status" value="1"/>
</dbReference>
<dbReference type="InterPro" id="IPR044861">
    <property type="entry name" value="IPNS-like_FE2OG_OXY"/>
</dbReference>
<keyword evidence="1" id="KW-0408">Iron</keyword>